<comment type="caution">
    <text evidence="2">The sequence shown here is derived from an EMBL/GenBank/DDBJ whole genome shotgun (WGS) entry which is preliminary data.</text>
</comment>
<sequence length="181" mass="20319">MINLLGSLYGFYWYWPQLSQTPPSRWFIVPDSPGATFLFSIWLAFLLAGADWRSPGMQVLGAVAFVSNMKYGLWTATVLPQAGFKYGWEFEFFHLTLSHLGMWVQGLLFARHYPPGPAPAALALAWMVVQDAVDYRLWMTHPTLPYQAEFGFARGVAMALSLLWGLFLLGQALGSGRRVHG</sequence>
<evidence type="ECO:0008006" key="4">
    <source>
        <dbReference type="Google" id="ProtNLM"/>
    </source>
</evidence>
<accession>A0A1Y2T281</accession>
<gene>
    <name evidence="2" type="ORF">A6D92_15625</name>
</gene>
<dbReference type="Pfam" id="PF07187">
    <property type="entry name" value="DUF1405"/>
    <property type="match status" value="1"/>
</dbReference>
<protein>
    <recommendedName>
        <fullName evidence="4">DUF1405 domain-containing protein</fullName>
    </recommendedName>
</protein>
<keyword evidence="1" id="KW-0812">Transmembrane</keyword>
<dbReference type="AlphaFoldDB" id="A0A1Y2T281"/>
<dbReference type="PANTHER" id="PTHR40042">
    <property type="entry name" value="HYPOTHETICAL MEMBRANE SPANNING PROTEIN"/>
    <property type="match status" value="1"/>
</dbReference>
<feature type="transmembrane region" description="Helical" evidence="1">
    <location>
        <begin position="150"/>
        <end position="169"/>
    </location>
</feature>
<keyword evidence="1" id="KW-1133">Transmembrane helix</keyword>
<proteinExistence type="predicted"/>
<organism evidence="2 3">
    <name type="scientific">Symbiobacterium thermophilum</name>
    <dbReference type="NCBI Taxonomy" id="2734"/>
    <lineage>
        <taxon>Bacteria</taxon>
        <taxon>Bacillati</taxon>
        <taxon>Bacillota</taxon>
        <taxon>Clostridia</taxon>
        <taxon>Eubacteriales</taxon>
        <taxon>Symbiobacteriaceae</taxon>
        <taxon>Symbiobacterium</taxon>
    </lineage>
</organism>
<dbReference type="EMBL" id="LWLV01001498">
    <property type="protein sequence ID" value="OTA40582.1"/>
    <property type="molecule type" value="Genomic_DNA"/>
</dbReference>
<dbReference type="PANTHER" id="PTHR40042:SF1">
    <property type="entry name" value="DUF1405 DOMAIN-CONTAINING PROTEIN"/>
    <property type="match status" value="1"/>
</dbReference>
<dbReference type="InterPro" id="IPR009845">
    <property type="entry name" value="DUF1405"/>
</dbReference>
<feature type="transmembrane region" description="Helical" evidence="1">
    <location>
        <begin position="59"/>
        <end position="80"/>
    </location>
</feature>
<name>A0A1Y2T281_SYMTR</name>
<evidence type="ECO:0000313" key="2">
    <source>
        <dbReference type="EMBL" id="OTA40582.1"/>
    </source>
</evidence>
<evidence type="ECO:0000256" key="1">
    <source>
        <dbReference type="SAM" id="Phobius"/>
    </source>
</evidence>
<reference evidence="3" key="1">
    <citation type="submission" date="2016-04" db="EMBL/GenBank/DDBJ databases">
        <authorList>
            <person name="Antunes L.P."/>
            <person name="Martins L.F."/>
            <person name="Pereira R.V."/>
            <person name="Thomas A.M."/>
            <person name="Barbosa D."/>
            <person name="Nascimento L."/>
            <person name="Silva G.M."/>
            <person name="Condomitti G.W."/>
            <person name="Digiampietri L.A."/>
            <person name="Lombardi K.C."/>
            <person name="Ramos P.L."/>
            <person name="Quaggio R.B."/>
            <person name="Oliveira J.C."/>
            <person name="Pascon R.C."/>
            <person name="Cruz J.B."/>
            <person name="Silva A.M."/>
            <person name="Setubal J.C."/>
        </authorList>
    </citation>
    <scope>NUCLEOTIDE SEQUENCE [LARGE SCALE GENOMIC DNA]</scope>
</reference>
<feature type="transmembrane region" description="Helical" evidence="1">
    <location>
        <begin position="117"/>
        <end position="138"/>
    </location>
</feature>
<dbReference type="Proteomes" id="UP000194267">
    <property type="component" value="Unassembled WGS sequence"/>
</dbReference>
<evidence type="ECO:0000313" key="3">
    <source>
        <dbReference type="Proteomes" id="UP000194267"/>
    </source>
</evidence>
<keyword evidence="1" id="KW-0472">Membrane</keyword>
<feature type="transmembrane region" description="Helical" evidence="1">
    <location>
        <begin position="34"/>
        <end position="52"/>
    </location>
</feature>